<comment type="subcellular location">
    <subcellularLocation>
        <location evidence="1">Bacterial flagellum</location>
    </subcellularLocation>
</comment>
<dbReference type="GO" id="GO:0071973">
    <property type="term" value="P:bacterial-type flagellum-dependent cell motility"/>
    <property type="evidence" value="ECO:0007669"/>
    <property type="project" value="InterPro"/>
</dbReference>
<feature type="compositionally biased region" description="Polar residues" evidence="4">
    <location>
        <begin position="1"/>
        <end position="19"/>
    </location>
</feature>
<name>A0A7W3JKL7_9MICO</name>
<dbReference type="PANTHER" id="PTHR42792">
    <property type="entry name" value="FLAGELLIN"/>
    <property type="match status" value="1"/>
</dbReference>
<feature type="domain" description="Flagellin N-terminal" evidence="5">
    <location>
        <begin position="7"/>
        <end position="142"/>
    </location>
</feature>
<dbReference type="Proteomes" id="UP000321154">
    <property type="component" value="Unassembled WGS sequence"/>
</dbReference>
<dbReference type="Gene3D" id="1.20.1330.10">
    <property type="entry name" value="f41 fragment of flagellin, N-terminal domain"/>
    <property type="match status" value="1"/>
</dbReference>
<accession>A0A7W3JKL7</accession>
<dbReference type="Proteomes" id="UP000522688">
    <property type="component" value="Unassembled WGS sequence"/>
</dbReference>
<dbReference type="AlphaFoldDB" id="A0A7W3JKL7"/>
<dbReference type="SUPFAM" id="SSF64518">
    <property type="entry name" value="Phase 1 flagellin"/>
    <property type="match status" value="1"/>
</dbReference>
<keyword evidence="8" id="KW-0969">Cilium</keyword>
<keyword evidence="3" id="KW-0975">Bacterial flagellum</keyword>
<evidence type="ECO:0000313" key="9">
    <source>
        <dbReference type="Proteomes" id="UP000321154"/>
    </source>
</evidence>
<evidence type="ECO:0000313" key="7">
    <source>
        <dbReference type="EMBL" id="GEK83476.1"/>
    </source>
</evidence>
<dbReference type="InterPro" id="IPR013384">
    <property type="entry name" value="Flagell_FlgL"/>
</dbReference>
<dbReference type="Pfam" id="PF00700">
    <property type="entry name" value="Flagellin_C"/>
    <property type="match status" value="1"/>
</dbReference>
<evidence type="ECO:0000313" key="8">
    <source>
        <dbReference type="EMBL" id="MBA8814582.1"/>
    </source>
</evidence>
<dbReference type="OrthoDB" id="9758307at2"/>
<evidence type="ECO:0000256" key="2">
    <source>
        <dbReference type="ARBA" id="ARBA00005709"/>
    </source>
</evidence>
<dbReference type="RefSeq" id="WP_146855228.1">
    <property type="nucleotide sequence ID" value="NZ_BAAAHR010000003.1"/>
</dbReference>
<dbReference type="EMBL" id="JACGWW010000006">
    <property type="protein sequence ID" value="MBA8814582.1"/>
    <property type="molecule type" value="Genomic_DNA"/>
</dbReference>
<comment type="caution">
    <text evidence="8">The sequence shown here is derived from an EMBL/GenBank/DDBJ whole genome shotgun (WGS) entry which is preliminary data.</text>
</comment>
<dbReference type="InterPro" id="IPR046358">
    <property type="entry name" value="Flagellin_C"/>
</dbReference>
<feature type="domain" description="Flagellin C-terminal" evidence="6">
    <location>
        <begin position="211"/>
        <end position="293"/>
    </location>
</feature>
<gene>
    <name evidence="7" type="primary">flgL</name>
    <name evidence="8" type="ORF">FB463_002857</name>
    <name evidence="7" type="ORF">FFA01_17850</name>
</gene>
<organism evidence="8 10">
    <name type="scientific">Frigoribacterium faeni</name>
    <dbReference type="NCBI Taxonomy" id="145483"/>
    <lineage>
        <taxon>Bacteria</taxon>
        <taxon>Bacillati</taxon>
        <taxon>Actinomycetota</taxon>
        <taxon>Actinomycetes</taxon>
        <taxon>Micrococcales</taxon>
        <taxon>Microbacteriaceae</taxon>
        <taxon>Frigoribacterium</taxon>
    </lineage>
</organism>
<evidence type="ECO:0000256" key="4">
    <source>
        <dbReference type="SAM" id="MobiDB-lite"/>
    </source>
</evidence>
<dbReference type="EMBL" id="BJUV01000016">
    <property type="protein sequence ID" value="GEK83476.1"/>
    <property type="molecule type" value="Genomic_DNA"/>
</dbReference>
<keyword evidence="8" id="KW-0282">Flagellum</keyword>
<evidence type="ECO:0000313" key="10">
    <source>
        <dbReference type="Proteomes" id="UP000522688"/>
    </source>
</evidence>
<evidence type="ECO:0000256" key="3">
    <source>
        <dbReference type="ARBA" id="ARBA00023143"/>
    </source>
</evidence>
<dbReference type="PANTHER" id="PTHR42792:SF1">
    <property type="entry name" value="FLAGELLAR HOOK-ASSOCIATED PROTEIN 3"/>
    <property type="match status" value="1"/>
</dbReference>
<evidence type="ECO:0000259" key="6">
    <source>
        <dbReference type="Pfam" id="PF00700"/>
    </source>
</evidence>
<keyword evidence="8" id="KW-0966">Cell projection</keyword>
<dbReference type="Pfam" id="PF00669">
    <property type="entry name" value="Flagellin_N"/>
    <property type="match status" value="1"/>
</dbReference>
<sequence>MISRVTDQMTSLQSQQHLQASKARVSDMQARASSLQRIARPSDDPTATAEAMRVKSLQAATAQQARNVDDGNGWLSTADSALTAADAILAKVRQLTLQGANTGAVSPDALDAIATELEGLKKDLLSTANASYNGRSVFAGTSDAGVAWTDDYTFTGGVDAAVLRRIGPETTVRVDADGARAFGDGDDSVFRLIDDIVTDLRGGTNVSTHLAAIDVRVGDLRGVQSGVGARHAQLLRAEDTLMDTKVSLEAQRSELEDLDLGQAVLDLQLQQNSYQAALAITAKVVQTSLMDFLR</sequence>
<comment type="similarity">
    <text evidence="2">Belongs to the bacterial flagellin family.</text>
</comment>
<dbReference type="GO" id="GO:0009424">
    <property type="term" value="C:bacterial-type flagellum hook"/>
    <property type="evidence" value="ECO:0007669"/>
    <property type="project" value="InterPro"/>
</dbReference>
<protein>
    <submittedName>
        <fullName evidence="8">Flagellar hook-associated protein 3 FlgL</fullName>
    </submittedName>
    <submittedName>
        <fullName evidence="7">Flagellar hook-associated protein FlgL</fullName>
    </submittedName>
</protein>
<dbReference type="NCBIfam" id="TIGR02550">
    <property type="entry name" value="flagell_flgL"/>
    <property type="match status" value="1"/>
</dbReference>
<reference evidence="8 10" key="2">
    <citation type="submission" date="2020-07" db="EMBL/GenBank/DDBJ databases">
        <title>Sequencing the genomes of 1000 actinobacteria strains.</title>
        <authorList>
            <person name="Klenk H.-P."/>
        </authorList>
    </citation>
    <scope>NUCLEOTIDE SEQUENCE [LARGE SCALE GENOMIC DNA]</scope>
    <source>
        <strain evidence="8 10">DSM 10309</strain>
    </source>
</reference>
<feature type="region of interest" description="Disordered" evidence="4">
    <location>
        <begin position="1"/>
        <end position="47"/>
    </location>
</feature>
<evidence type="ECO:0000259" key="5">
    <source>
        <dbReference type="Pfam" id="PF00669"/>
    </source>
</evidence>
<dbReference type="InterPro" id="IPR001029">
    <property type="entry name" value="Flagellin_N"/>
</dbReference>
<dbReference type="InterPro" id="IPR001492">
    <property type="entry name" value="Flagellin"/>
</dbReference>
<keyword evidence="9" id="KW-1185">Reference proteome</keyword>
<evidence type="ECO:0000256" key="1">
    <source>
        <dbReference type="ARBA" id="ARBA00004365"/>
    </source>
</evidence>
<dbReference type="GO" id="GO:0005198">
    <property type="term" value="F:structural molecule activity"/>
    <property type="evidence" value="ECO:0007669"/>
    <property type="project" value="InterPro"/>
</dbReference>
<proteinExistence type="inferred from homology"/>
<reference evidence="7 9" key="1">
    <citation type="submission" date="2019-07" db="EMBL/GenBank/DDBJ databases">
        <title>Whole genome shotgun sequence of Frigoribacterium faeni NBRC 103066.</title>
        <authorList>
            <person name="Hosoyama A."/>
            <person name="Uohara A."/>
            <person name="Ohji S."/>
            <person name="Ichikawa N."/>
        </authorList>
    </citation>
    <scope>NUCLEOTIDE SEQUENCE [LARGE SCALE GENOMIC DNA]</scope>
    <source>
        <strain evidence="7 9">NBRC 103066</strain>
    </source>
</reference>